<evidence type="ECO:0000256" key="1">
    <source>
        <dbReference type="SAM" id="MobiDB-lite"/>
    </source>
</evidence>
<dbReference type="AlphaFoldDB" id="A0A447TFI8"/>
<proteinExistence type="predicted"/>
<feature type="region of interest" description="Disordered" evidence="1">
    <location>
        <begin position="27"/>
        <end position="53"/>
    </location>
</feature>
<sequence>MMGINIAPGIKTADLFGKDNMNPDFSLKDPAAGYHPQAMDNLRAGGGQRLPGL</sequence>
<name>A0A447TFI8_CHRVL</name>
<organism evidence="2 3">
    <name type="scientific">Chromobacterium violaceum</name>
    <dbReference type="NCBI Taxonomy" id="536"/>
    <lineage>
        <taxon>Bacteria</taxon>
        <taxon>Pseudomonadati</taxon>
        <taxon>Pseudomonadota</taxon>
        <taxon>Betaproteobacteria</taxon>
        <taxon>Neisseriales</taxon>
        <taxon>Chromobacteriaceae</taxon>
        <taxon>Chromobacterium</taxon>
    </lineage>
</organism>
<gene>
    <name evidence="2" type="ORF">NCTC9695_04138</name>
</gene>
<dbReference type="Proteomes" id="UP000275777">
    <property type="component" value="Chromosome"/>
</dbReference>
<evidence type="ECO:0000313" key="2">
    <source>
        <dbReference type="EMBL" id="VEB43679.1"/>
    </source>
</evidence>
<feature type="compositionally biased region" description="Gly residues" evidence="1">
    <location>
        <begin position="44"/>
        <end position="53"/>
    </location>
</feature>
<dbReference type="EMBL" id="LR134182">
    <property type="protein sequence ID" value="VEB43679.1"/>
    <property type="molecule type" value="Genomic_DNA"/>
</dbReference>
<reference evidence="2 3" key="1">
    <citation type="submission" date="2018-12" db="EMBL/GenBank/DDBJ databases">
        <authorList>
            <consortium name="Pathogen Informatics"/>
        </authorList>
    </citation>
    <scope>NUCLEOTIDE SEQUENCE [LARGE SCALE GENOMIC DNA]</scope>
    <source>
        <strain evidence="2 3">NCTC9695</strain>
    </source>
</reference>
<accession>A0A447TFI8</accession>
<evidence type="ECO:0000313" key="3">
    <source>
        <dbReference type="Proteomes" id="UP000275777"/>
    </source>
</evidence>
<protein>
    <submittedName>
        <fullName evidence="2">Uncharacterized protein</fullName>
    </submittedName>
</protein>